<dbReference type="AlphaFoldDB" id="W9WZY8"/>
<keyword evidence="3" id="KW-1185">Reference proteome</keyword>
<accession>W9WZY8</accession>
<comment type="caution">
    <text evidence="2">The sequence shown here is derived from an EMBL/GenBank/DDBJ whole genome shotgun (WGS) entry which is preliminary data.</text>
</comment>
<name>W9WZY8_9EURO</name>
<evidence type="ECO:0000256" key="1">
    <source>
        <dbReference type="SAM" id="MobiDB-lite"/>
    </source>
</evidence>
<feature type="region of interest" description="Disordered" evidence="1">
    <location>
        <begin position="1"/>
        <end position="28"/>
    </location>
</feature>
<dbReference type="EMBL" id="AMGX01000004">
    <property type="protein sequence ID" value="EXJ73782.1"/>
    <property type="molecule type" value="Genomic_DNA"/>
</dbReference>
<sequence>MSQESGDHGTALQLKSPDEKQKLHQTGPGDVCQDSAFLNAFPEVRLLIYKIFTDPQHEDRLNADRKNLLLICQKITAEWAPLFYRSTNVLANPPKPGIVPRRRWGLGERYSPHQFDNLFLKNLAEYKLKNIRRIEFEPCTQFGERLGHPIRHIGMQGIFTCPDSVNWNETNVLLNILYEYRDQLQSLQEVTMRNTFVDPVRYWRKISMYETPDAPSRPMARRVWRALTRDGSFDQLAKEWQEWQVRERSGICKDWDVHKVVDATVRVADQPEDRDAFFDRYDIPPELNDGRHEAGYCYTIVSVRVVFKKRIVSAENGTAAPKPTPADQIIPRVIVKLEEKSPEN</sequence>
<reference evidence="2 3" key="1">
    <citation type="submission" date="2013-03" db="EMBL/GenBank/DDBJ databases">
        <title>The Genome Sequence of Cladophialophora psammophila CBS 110553.</title>
        <authorList>
            <consortium name="The Broad Institute Genomics Platform"/>
            <person name="Cuomo C."/>
            <person name="de Hoog S."/>
            <person name="Gorbushina A."/>
            <person name="Walker B."/>
            <person name="Young S.K."/>
            <person name="Zeng Q."/>
            <person name="Gargeya S."/>
            <person name="Fitzgerald M."/>
            <person name="Haas B."/>
            <person name="Abouelleil A."/>
            <person name="Allen A.W."/>
            <person name="Alvarado L."/>
            <person name="Arachchi H.M."/>
            <person name="Berlin A.M."/>
            <person name="Chapman S.B."/>
            <person name="Gainer-Dewar J."/>
            <person name="Goldberg J."/>
            <person name="Griggs A."/>
            <person name="Gujja S."/>
            <person name="Hansen M."/>
            <person name="Howarth C."/>
            <person name="Imamovic A."/>
            <person name="Ireland A."/>
            <person name="Larimer J."/>
            <person name="McCowan C."/>
            <person name="Murphy C."/>
            <person name="Pearson M."/>
            <person name="Poon T.W."/>
            <person name="Priest M."/>
            <person name="Roberts A."/>
            <person name="Saif S."/>
            <person name="Shea T."/>
            <person name="Sisk P."/>
            <person name="Sykes S."/>
            <person name="Wortman J."/>
            <person name="Nusbaum C."/>
            <person name="Birren B."/>
        </authorList>
    </citation>
    <scope>NUCLEOTIDE SEQUENCE [LARGE SCALE GENOMIC DNA]</scope>
    <source>
        <strain evidence="2 3">CBS 110553</strain>
    </source>
</reference>
<dbReference type="RefSeq" id="XP_007742345.1">
    <property type="nucleotide sequence ID" value="XM_007744155.1"/>
</dbReference>
<dbReference type="Proteomes" id="UP000019471">
    <property type="component" value="Unassembled WGS sequence"/>
</dbReference>
<proteinExistence type="predicted"/>
<evidence type="ECO:0000313" key="3">
    <source>
        <dbReference type="Proteomes" id="UP000019471"/>
    </source>
</evidence>
<evidence type="ECO:0000313" key="2">
    <source>
        <dbReference type="EMBL" id="EXJ73782.1"/>
    </source>
</evidence>
<protein>
    <submittedName>
        <fullName evidence="2">Uncharacterized protein</fullName>
    </submittedName>
</protein>
<dbReference type="OrthoDB" id="10406437at2759"/>
<gene>
    <name evidence="2" type="ORF">A1O5_03544</name>
</gene>
<organism evidence="2 3">
    <name type="scientific">Cladophialophora psammophila CBS 110553</name>
    <dbReference type="NCBI Taxonomy" id="1182543"/>
    <lineage>
        <taxon>Eukaryota</taxon>
        <taxon>Fungi</taxon>
        <taxon>Dikarya</taxon>
        <taxon>Ascomycota</taxon>
        <taxon>Pezizomycotina</taxon>
        <taxon>Eurotiomycetes</taxon>
        <taxon>Chaetothyriomycetidae</taxon>
        <taxon>Chaetothyriales</taxon>
        <taxon>Herpotrichiellaceae</taxon>
        <taxon>Cladophialophora</taxon>
    </lineage>
</organism>
<dbReference type="GeneID" id="19188272"/>
<dbReference type="HOGENOM" id="CLU_806549_0_0_1"/>